<dbReference type="InterPro" id="IPR010998">
    <property type="entry name" value="Integrase_recombinase_N"/>
</dbReference>
<organism evidence="3">
    <name type="scientific">marine metagenome</name>
    <dbReference type="NCBI Taxonomy" id="408172"/>
    <lineage>
        <taxon>unclassified sequences</taxon>
        <taxon>metagenomes</taxon>
        <taxon>ecological metagenomes</taxon>
    </lineage>
</organism>
<accession>A0A381PGI1</accession>
<dbReference type="PROSITE" id="PS51900">
    <property type="entry name" value="CB"/>
    <property type="match status" value="1"/>
</dbReference>
<sequence length="69" mass="8178">MKREHYSVNTERAYSDWIKQFVKFHCLQARESLFVEAENKVEKFLTYLATERDVSASTQNQAFNALVFL</sequence>
<dbReference type="InterPro" id="IPR044068">
    <property type="entry name" value="CB"/>
</dbReference>
<dbReference type="GO" id="GO:0015074">
    <property type="term" value="P:DNA integration"/>
    <property type="evidence" value="ECO:0007669"/>
    <property type="project" value="InterPro"/>
</dbReference>
<dbReference type="Gene3D" id="1.10.150.130">
    <property type="match status" value="1"/>
</dbReference>
<evidence type="ECO:0000256" key="1">
    <source>
        <dbReference type="ARBA" id="ARBA00023125"/>
    </source>
</evidence>
<dbReference type="EMBL" id="UINC01000974">
    <property type="protein sequence ID" value="SUZ66050.1"/>
    <property type="molecule type" value="Genomic_DNA"/>
</dbReference>
<dbReference type="InterPro" id="IPR004107">
    <property type="entry name" value="Integrase_SAM-like_N"/>
</dbReference>
<protein>
    <recommendedName>
        <fullName evidence="2">Core-binding (CB) domain-containing protein</fullName>
    </recommendedName>
</protein>
<feature type="domain" description="Core-binding (CB)" evidence="2">
    <location>
        <begin position="1"/>
        <end position="69"/>
    </location>
</feature>
<dbReference type="Pfam" id="PF13495">
    <property type="entry name" value="Phage_int_SAM_4"/>
    <property type="match status" value="1"/>
</dbReference>
<evidence type="ECO:0000259" key="2">
    <source>
        <dbReference type="PROSITE" id="PS51900"/>
    </source>
</evidence>
<evidence type="ECO:0000313" key="3">
    <source>
        <dbReference type="EMBL" id="SUZ66050.1"/>
    </source>
</evidence>
<proteinExistence type="predicted"/>
<keyword evidence="1" id="KW-0238">DNA-binding</keyword>
<name>A0A381PGI1_9ZZZZ</name>
<gene>
    <name evidence="3" type="ORF">METZ01_LOCUS18904</name>
</gene>
<reference evidence="3" key="1">
    <citation type="submission" date="2018-05" db="EMBL/GenBank/DDBJ databases">
        <authorList>
            <person name="Lanie J.A."/>
            <person name="Ng W.-L."/>
            <person name="Kazmierczak K.M."/>
            <person name="Andrzejewski T.M."/>
            <person name="Davidsen T.M."/>
            <person name="Wayne K.J."/>
            <person name="Tettelin H."/>
            <person name="Glass J.I."/>
            <person name="Rusch D."/>
            <person name="Podicherti R."/>
            <person name="Tsui H.-C.T."/>
            <person name="Winkler M.E."/>
        </authorList>
    </citation>
    <scope>NUCLEOTIDE SEQUENCE</scope>
</reference>
<dbReference type="AlphaFoldDB" id="A0A381PGI1"/>
<dbReference type="GO" id="GO:0003677">
    <property type="term" value="F:DNA binding"/>
    <property type="evidence" value="ECO:0007669"/>
    <property type="project" value="UniProtKB-KW"/>
</dbReference>